<organism evidence="13 14">
    <name type="scientific">Pedobacter cryoconitis</name>
    <dbReference type="NCBI Taxonomy" id="188932"/>
    <lineage>
        <taxon>Bacteria</taxon>
        <taxon>Pseudomonadati</taxon>
        <taxon>Bacteroidota</taxon>
        <taxon>Sphingobacteriia</taxon>
        <taxon>Sphingobacteriales</taxon>
        <taxon>Sphingobacteriaceae</taxon>
        <taxon>Pedobacter</taxon>
    </lineage>
</organism>
<gene>
    <name evidence="13" type="ORF">LY11_03881</name>
</gene>
<dbReference type="SUPFAM" id="SSF56935">
    <property type="entry name" value="Porins"/>
    <property type="match status" value="1"/>
</dbReference>
<name>A0A327SC34_9SPHI</name>
<keyword evidence="7 8" id="KW-0998">Cell outer membrane</keyword>
<dbReference type="Pfam" id="PF07715">
    <property type="entry name" value="Plug"/>
    <property type="match status" value="1"/>
</dbReference>
<protein>
    <submittedName>
        <fullName evidence="13">TonB-linked SusC/RagA family outer membrane protein</fullName>
    </submittedName>
</protein>
<dbReference type="OrthoDB" id="9768177at2"/>
<keyword evidence="4 8" id="KW-0812">Transmembrane</keyword>
<dbReference type="InterPro" id="IPR036942">
    <property type="entry name" value="Beta-barrel_TonB_sf"/>
</dbReference>
<evidence type="ECO:0000256" key="6">
    <source>
        <dbReference type="ARBA" id="ARBA00023136"/>
    </source>
</evidence>
<dbReference type="NCBIfam" id="TIGR04056">
    <property type="entry name" value="OMP_RagA_SusC"/>
    <property type="match status" value="1"/>
</dbReference>
<dbReference type="AlphaFoldDB" id="A0A327SC34"/>
<dbReference type="Pfam" id="PF00593">
    <property type="entry name" value="TonB_dep_Rec_b-barrel"/>
    <property type="match status" value="1"/>
</dbReference>
<evidence type="ECO:0000256" key="4">
    <source>
        <dbReference type="ARBA" id="ARBA00022692"/>
    </source>
</evidence>
<dbReference type="PROSITE" id="PS52016">
    <property type="entry name" value="TONB_DEPENDENT_REC_3"/>
    <property type="match status" value="1"/>
</dbReference>
<dbReference type="NCBIfam" id="TIGR04057">
    <property type="entry name" value="SusC_RagA_signa"/>
    <property type="match status" value="1"/>
</dbReference>
<accession>A0A327SC34</accession>
<feature type="chain" id="PRO_5016344711" evidence="10">
    <location>
        <begin position="22"/>
        <end position="1016"/>
    </location>
</feature>
<evidence type="ECO:0000256" key="1">
    <source>
        <dbReference type="ARBA" id="ARBA00004571"/>
    </source>
</evidence>
<dbReference type="Gene3D" id="2.170.130.10">
    <property type="entry name" value="TonB-dependent receptor, plug domain"/>
    <property type="match status" value="1"/>
</dbReference>
<keyword evidence="5 9" id="KW-0798">TonB box</keyword>
<dbReference type="InterPro" id="IPR023996">
    <property type="entry name" value="TonB-dep_OMP_SusC/RagA"/>
</dbReference>
<keyword evidence="2 8" id="KW-0813">Transport</keyword>
<comment type="caution">
    <text evidence="13">The sequence shown here is derived from an EMBL/GenBank/DDBJ whole genome shotgun (WGS) entry which is preliminary data.</text>
</comment>
<dbReference type="InterPro" id="IPR039426">
    <property type="entry name" value="TonB-dep_rcpt-like"/>
</dbReference>
<evidence type="ECO:0000313" key="13">
    <source>
        <dbReference type="EMBL" id="RAJ26175.1"/>
    </source>
</evidence>
<keyword evidence="6 8" id="KW-0472">Membrane</keyword>
<evidence type="ECO:0000256" key="2">
    <source>
        <dbReference type="ARBA" id="ARBA00022448"/>
    </source>
</evidence>
<evidence type="ECO:0000313" key="14">
    <source>
        <dbReference type="Proteomes" id="UP000249754"/>
    </source>
</evidence>
<dbReference type="Gene3D" id="2.40.170.20">
    <property type="entry name" value="TonB-dependent receptor, beta-barrel domain"/>
    <property type="match status" value="1"/>
</dbReference>
<dbReference type="InterPro" id="IPR012910">
    <property type="entry name" value="Plug_dom"/>
</dbReference>
<evidence type="ECO:0000256" key="10">
    <source>
        <dbReference type="SAM" id="SignalP"/>
    </source>
</evidence>
<evidence type="ECO:0000256" key="3">
    <source>
        <dbReference type="ARBA" id="ARBA00022452"/>
    </source>
</evidence>
<comment type="similarity">
    <text evidence="8 9">Belongs to the TonB-dependent receptor family.</text>
</comment>
<evidence type="ECO:0000256" key="8">
    <source>
        <dbReference type="PROSITE-ProRule" id="PRU01360"/>
    </source>
</evidence>
<feature type="domain" description="TonB-dependent receptor-like beta-barrel" evidence="11">
    <location>
        <begin position="392"/>
        <end position="807"/>
    </location>
</feature>
<evidence type="ECO:0000259" key="12">
    <source>
        <dbReference type="Pfam" id="PF07715"/>
    </source>
</evidence>
<dbReference type="InterPro" id="IPR037066">
    <property type="entry name" value="Plug_dom_sf"/>
</dbReference>
<dbReference type="GO" id="GO:0009279">
    <property type="term" value="C:cell outer membrane"/>
    <property type="evidence" value="ECO:0007669"/>
    <property type="project" value="UniProtKB-SubCell"/>
</dbReference>
<feature type="domain" description="TonB-dependent receptor plug" evidence="12">
    <location>
        <begin position="113"/>
        <end position="221"/>
    </location>
</feature>
<dbReference type="SUPFAM" id="SSF49464">
    <property type="entry name" value="Carboxypeptidase regulatory domain-like"/>
    <property type="match status" value="1"/>
</dbReference>
<dbReference type="Proteomes" id="UP000249754">
    <property type="component" value="Unassembled WGS sequence"/>
</dbReference>
<dbReference type="Gene3D" id="2.60.40.1120">
    <property type="entry name" value="Carboxypeptidase-like, regulatory domain"/>
    <property type="match status" value="1"/>
</dbReference>
<dbReference type="EMBL" id="QLLR01000024">
    <property type="protein sequence ID" value="RAJ26175.1"/>
    <property type="molecule type" value="Genomic_DNA"/>
</dbReference>
<evidence type="ECO:0000256" key="5">
    <source>
        <dbReference type="ARBA" id="ARBA00023077"/>
    </source>
</evidence>
<evidence type="ECO:0000256" key="7">
    <source>
        <dbReference type="ARBA" id="ARBA00023237"/>
    </source>
</evidence>
<sequence length="1016" mass="109253">MTKNFTLLIICLLCGISVAIAQNINIKGEVKDHQGLPLPGVSVKVDGTSNGVMTNKDGIYTLSAPGNGTLTFSFIGYKTISEAINNRTNINTTLADSNQELNEVVVIGYGSQKKKDITSAISTISVKDVSARPIINTSEVLAGKAPGVQVFNASGAPGGGNFSVRIRGASSPNGSEPIYVVDGVVVRNTESIDPNNIESISVLKDASAAGIYGSLGATNGVVLITTKKGTAGQTKVEVNMYAGKQQIIKKLDMLNADQYKDLINDEYTNKGQNVPAFPANFTANNNWQDLTYRSANQSGINVGVSGGTDKGTFYLGLGRLQQDGIVYGTNFKRYSTNLSLEQKLKPWLSVGTNVAYNRTDGRTVNDNQSANRGGTILGALYAPPILPIFNSNGKYQANTDNVSNPLDDIYSNENHYVKNNLLGNAHAEITLPFNIKYRSQLGISLNNYNNDTFTNPLTNQGASQVNGIGTNTANETFRYTWDNTLTYSTVINGKHNITAVVGTSAIEEKYTSSYLYGTGFPAGIKTLNAASANKQISTFKTDWTSNSYFGRINYGYDDKYLLTASLRADGSSRAGINNQWGYFPAVSGAWRISNEDFLKDNTVIKDLKLRAGYGEVGNLPQTLYNSYSSLDPSAYLFGGNSASGYRPANPFGNPDLKWESTKGLNIGFDLSVLNDRVSFSADYYDKKTTNFIFPVTFPTAISGNANTGYYNLPGNISNKGIEFSVTGRILAKTDFSWTANLNASFNKNSVNGMPQLVDSKGNNVDQTFPFGGIGFGGNGNNTNLSIVKNGLPLGAFYGYQYTGVDPANGNALYRKADGTITAKPEAADQTYLGSGLPKGVYGFTNSFNYKSLSLDILIDAVTGNKVYNATRVETESMSSTANASAAVLDRWRKPGDITDIPGAFFGGINAAGTTNTLPSSRFVENGSFVRLKSITLSYRIKNSLFDKQGIQLTVYATAQNLWTITKYKGYYPEVNTFSSSSQQDGKLGAPSSTAVGIDYGTYPQTKTYTAGLNLSF</sequence>
<evidence type="ECO:0000259" key="11">
    <source>
        <dbReference type="Pfam" id="PF00593"/>
    </source>
</evidence>
<dbReference type="RefSeq" id="WP_111635273.1">
    <property type="nucleotide sequence ID" value="NZ_QLLR01000024.1"/>
</dbReference>
<dbReference type="InterPro" id="IPR023997">
    <property type="entry name" value="TonB-dep_OMP_SusC/RagA_CS"/>
</dbReference>
<feature type="signal peptide" evidence="10">
    <location>
        <begin position="1"/>
        <end position="21"/>
    </location>
</feature>
<keyword evidence="3 8" id="KW-1134">Transmembrane beta strand</keyword>
<dbReference type="InterPro" id="IPR008969">
    <property type="entry name" value="CarboxyPept-like_regulatory"/>
</dbReference>
<keyword evidence="10" id="KW-0732">Signal</keyword>
<reference evidence="13 14" key="1">
    <citation type="submission" date="2018-06" db="EMBL/GenBank/DDBJ databases">
        <title>Genomic Encyclopedia of Archaeal and Bacterial Type Strains, Phase II (KMG-II): from individual species to whole genera.</title>
        <authorList>
            <person name="Goeker M."/>
        </authorList>
    </citation>
    <scope>NUCLEOTIDE SEQUENCE [LARGE SCALE GENOMIC DNA]</scope>
    <source>
        <strain evidence="13 14">DSM 14825</strain>
    </source>
</reference>
<comment type="subcellular location">
    <subcellularLocation>
        <location evidence="1 8">Cell outer membrane</location>
        <topology evidence="1 8">Multi-pass membrane protein</topology>
    </subcellularLocation>
</comment>
<evidence type="ECO:0000256" key="9">
    <source>
        <dbReference type="RuleBase" id="RU003357"/>
    </source>
</evidence>
<dbReference type="InterPro" id="IPR000531">
    <property type="entry name" value="Beta-barrel_TonB"/>
</dbReference>
<dbReference type="Pfam" id="PF13715">
    <property type="entry name" value="CarbopepD_reg_2"/>
    <property type="match status" value="1"/>
</dbReference>
<proteinExistence type="inferred from homology"/>